<dbReference type="OrthoDB" id="3650359at2759"/>
<feature type="domain" description="DUF6590" evidence="2">
    <location>
        <begin position="88"/>
        <end position="245"/>
    </location>
</feature>
<dbReference type="Pfam" id="PF20233">
    <property type="entry name" value="DUF6590"/>
    <property type="match status" value="1"/>
</dbReference>
<gene>
    <name evidence="3" type="ORF">AC578_7522</name>
</gene>
<proteinExistence type="predicted"/>
<dbReference type="EMBL" id="LFZN01000278">
    <property type="protein sequence ID" value="KXS94568.1"/>
    <property type="molecule type" value="Genomic_DNA"/>
</dbReference>
<evidence type="ECO:0000256" key="1">
    <source>
        <dbReference type="SAM" id="MobiDB-lite"/>
    </source>
</evidence>
<name>A0A139GWQ3_9PEZI</name>
<dbReference type="InterPro" id="IPR046497">
    <property type="entry name" value="DUF6590"/>
</dbReference>
<reference evidence="3 4" key="1">
    <citation type="submission" date="2015-07" db="EMBL/GenBank/DDBJ databases">
        <title>Comparative genomics of the Sigatoka disease complex on banana suggests a link between parallel evolutionary changes in Pseudocercospora fijiensis and Pseudocercospora eumusae and increased virulence on the banana host.</title>
        <authorList>
            <person name="Chang T.-C."/>
            <person name="Salvucci A."/>
            <person name="Crous P.W."/>
            <person name="Stergiopoulos I."/>
        </authorList>
    </citation>
    <scope>NUCLEOTIDE SEQUENCE [LARGE SCALE GENOMIC DNA]</scope>
    <source>
        <strain evidence="3 4">CBS 114824</strain>
    </source>
</reference>
<sequence length="345" mass="38162">MSDPQKNWKWSESRKAWYTVDSKGHRRYVSRSDSGNPGGPGGSSSRQTQPSVPSTSLNSYEGPSGMSEIANALGRMDIASPFQVRNADFFRQGRVFATARRDYSNNLDSRATALLEIPADQDATHGYKGPGQIYVVIKQNAGSIDHAYCLLVNTYNRLGVAKEGVVKADHGIIYSGRQEPQPRQNELPARGEEGMFDVALKVNMDLPSQKLDPMSRIDYRTIRRFPKHLEVHNLGVVHENSMAFLTGQLQAVQSRIRHEAGETDGDSGDADEGRDEGSADRSRFAIQSQQAKNGYRILRAQGSTKNQAVQSLAAMLRQQNTDLSPEDAMAQVLGRLRYPPDPVEI</sequence>
<dbReference type="Proteomes" id="UP000070133">
    <property type="component" value="Unassembled WGS sequence"/>
</dbReference>
<feature type="compositionally biased region" description="Acidic residues" evidence="1">
    <location>
        <begin position="262"/>
        <end position="274"/>
    </location>
</feature>
<evidence type="ECO:0000259" key="2">
    <source>
        <dbReference type="Pfam" id="PF20233"/>
    </source>
</evidence>
<feature type="compositionally biased region" description="Polar residues" evidence="1">
    <location>
        <begin position="47"/>
        <end position="61"/>
    </location>
</feature>
<feature type="region of interest" description="Disordered" evidence="1">
    <location>
        <begin position="25"/>
        <end position="63"/>
    </location>
</feature>
<feature type="region of interest" description="Disordered" evidence="1">
    <location>
        <begin position="256"/>
        <end position="282"/>
    </location>
</feature>
<organism evidence="3 4">
    <name type="scientific">Pseudocercospora eumusae</name>
    <dbReference type="NCBI Taxonomy" id="321146"/>
    <lineage>
        <taxon>Eukaryota</taxon>
        <taxon>Fungi</taxon>
        <taxon>Dikarya</taxon>
        <taxon>Ascomycota</taxon>
        <taxon>Pezizomycotina</taxon>
        <taxon>Dothideomycetes</taxon>
        <taxon>Dothideomycetidae</taxon>
        <taxon>Mycosphaerellales</taxon>
        <taxon>Mycosphaerellaceae</taxon>
        <taxon>Pseudocercospora</taxon>
    </lineage>
</organism>
<accession>A0A139GWQ3</accession>
<dbReference type="AlphaFoldDB" id="A0A139GWQ3"/>
<dbReference type="STRING" id="321146.A0A139GWQ3"/>
<keyword evidence="4" id="KW-1185">Reference proteome</keyword>
<evidence type="ECO:0000313" key="4">
    <source>
        <dbReference type="Proteomes" id="UP000070133"/>
    </source>
</evidence>
<comment type="caution">
    <text evidence="3">The sequence shown here is derived from an EMBL/GenBank/DDBJ whole genome shotgun (WGS) entry which is preliminary data.</text>
</comment>
<evidence type="ECO:0000313" key="3">
    <source>
        <dbReference type="EMBL" id="KXS94568.1"/>
    </source>
</evidence>
<protein>
    <recommendedName>
        <fullName evidence="2">DUF6590 domain-containing protein</fullName>
    </recommendedName>
</protein>